<dbReference type="AlphaFoldDB" id="A0A813MKP7"/>
<evidence type="ECO:0000313" key="10">
    <source>
        <dbReference type="EMBL" id="CAF0721707.1"/>
    </source>
</evidence>
<comment type="subcellular location">
    <subcellularLocation>
        <location evidence="1">Membrane</location>
        <topology evidence="1">Multi-pass membrane protein</topology>
    </subcellularLocation>
</comment>
<dbReference type="Pfam" id="PF00001">
    <property type="entry name" value="7tm_1"/>
    <property type="match status" value="1"/>
</dbReference>
<dbReference type="GO" id="GO:0004930">
    <property type="term" value="F:G protein-coupled receptor activity"/>
    <property type="evidence" value="ECO:0007669"/>
    <property type="project" value="UniProtKB-KW"/>
</dbReference>
<comment type="caution">
    <text evidence="10">The sequence shown here is derived from an EMBL/GenBank/DDBJ whole genome shotgun (WGS) entry which is preliminary data.</text>
</comment>
<evidence type="ECO:0000259" key="9">
    <source>
        <dbReference type="PROSITE" id="PS50262"/>
    </source>
</evidence>
<dbReference type="SUPFAM" id="SSF81321">
    <property type="entry name" value="Family A G protein-coupled receptor-like"/>
    <property type="match status" value="1"/>
</dbReference>
<feature type="transmembrane region" description="Helical" evidence="8">
    <location>
        <begin position="429"/>
        <end position="452"/>
    </location>
</feature>
<keyword evidence="5 8" id="KW-0472">Membrane</keyword>
<dbReference type="PANTHER" id="PTHR24243:SF230">
    <property type="entry name" value="G-PROTEIN COUPLED RECEPTORS FAMILY 1 PROFILE DOMAIN-CONTAINING PROTEIN"/>
    <property type="match status" value="1"/>
</dbReference>
<dbReference type="InterPro" id="IPR017452">
    <property type="entry name" value="GPCR_Rhodpsn_7TM"/>
</dbReference>
<feature type="transmembrane region" description="Helical" evidence="8">
    <location>
        <begin position="205"/>
        <end position="226"/>
    </location>
</feature>
<feature type="transmembrane region" description="Helical" evidence="8">
    <location>
        <begin position="111"/>
        <end position="130"/>
    </location>
</feature>
<feature type="transmembrane region" description="Helical" evidence="8">
    <location>
        <begin position="151"/>
        <end position="169"/>
    </location>
</feature>
<keyword evidence="6" id="KW-0675">Receptor</keyword>
<proteinExistence type="predicted"/>
<gene>
    <name evidence="10" type="ORF">OXX778_LOCUS2211</name>
</gene>
<evidence type="ECO:0000256" key="2">
    <source>
        <dbReference type="ARBA" id="ARBA00022692"/>
    </source>
</evidence>
<dbReference type="InterPro" id="IPR000276">
    <property type="entry name" value="GPCR_Rhodpsn"/>
</dbReference>
<feature type="domain" description="G-protein coupled receptors family 1 profile" evidence="9">
    <location>
        <begin position="49"/>
        <end position="488"/>
    </location>
</feature>
<evidence type="ECO:0000256" key="8">
    <source>
        <dbReference type="SAM" id="Phobius"/>
    </source>
</evidence>
<keyword evidence="4" id="KW-0297">G-protein coupled receptor</keyword>
<protein>
    <recommendedName>
        <fullName evidence="9">G-protein coupled receptors family 1 profile domain-containing protein</fullName>
    </recommendedName>
</protein>
<keyword evidence="2 8" id="KW-0812">Transmembrane</keyword>
<evidence type="ECO:0000256" key="4">
    <source>
        <dbReference type="ARBA" id="ARBA00023040"/>
    </source>
</evidence>
<keyword evidence="7" id="KW-0807">Transducer</keyword>
<dbReference type="GO" id="GO:0005886">
    <property type="term" value="C:plasma membrane"/>
    <property type="evidence" value="ECO:0007669"/>
    <property type="project" value="TreeGrafter"/>
</dbReference>
<dbReference type="PANTHER" id="PTHR24243">
    <property type="entry name" value="G-PROTEIN COUPLED RECEPTOR"/>
    <property type="match status" value="1"/>
</dbReference>
<dbReference type="PROSITE" id="PS50262">
    <property type="entry name" value="G_PROTEIN_RECEP_F1_2"/>
    <property type="match status" value="1"/>
</dbReference>
<dbReference type="Proteomes" id="UP000663879">
    <property type="component" value="Unassembled WGS sequence"/>
</dbReference>
<organism evidence="10 11">
    <name type="scientific">Brachionus calyciflorus</name>
    <dbReference type="NCBI Taxonomy" id="104777"/>
    <lineage>
        <taxon>Eukaryota</taxon>
        <taxon>Metazoa</taxon>
        <taxon>Spiralia</taxon>
        <taxon>Gnathifera</taxon>
        <taxon>Rotifera</taxon>
        <taxon>Eurotatoria</taxon>
        <taxon>Monogononta</taxon>
        <taxon>Pseudotrocha</taxon>
        <taxon>Ploima</taxon>
        <taxon>Brachionidae</taxon>
        <taxon>Brachionus</taxon>
    </lineage>
</organism>
<name>A0A813MKP7_9BILA</name>
<dbReference type="EMBL" id="CAJNOC010000165">
    <property type="protein sequence ID" value="CAF0721707.1"/>
    <property type="molecule type" value="Genomic_DNA"/>
</dbReference>
<sequence length="522" mass="59558">MLDFSSISNLNKTNISNNNTMLNTGMINSIAEFLNTYYMMFIIVIGLIGNSITIVIFWRTTLTHTKKTSFYLISLALSDIGFLLILLFKYLDDHEILLTFSKLSIACKLSVFLGYIFNFLSCSLIFTFTLQRLFVICFPLRINFLNLERGSKFLVIFLILFACLCYGINLKLYDLKLDRSQNRTICTTKEGADTQADQFSFLDSLITLIIPFFGLLIMNAIIIRTLKKSSYNFSIRTSSNHFTYEPNNSAHRNSENFHKIQEGVSMGASFNENRNKSILKKGIYFKKTFKKESANSDHDSKNTDLSVNGSAILSKQTSDKTLKCFECKIFRNKFKSNDAIFSTNLLNSNNHSTSYISKRRSILINPSMRPSERKLSTVRIEENNPPGSKKNSVELSSLLGKKNDARGRTSFKIGGSKPNSVSRKVTKMLIVVSTTFLLLNLPVHTINVYIAIRIFLTAYKEVHPTEYYLREIFHSLFYTSFSCNFLLYSISGATFRTEFKMLILSLIGMKSKTKRKALSPCH</sequence>
<evidence type="ECO:0000256" key="6">
    <source>
        <dbReference type="ARBA" id="ARBA00023170"/>
    </source>
</evidence>
<evidence type="ECO:0000256" key="1">
    <source>
        <dbReference type="ARBA" id="ARBA00004141"/>
    </source>
</evidence>
<dbReference type="OrthoDB" id="9990906at2759"/>
<evidence type="ECO:0000256" key="3">
    <source>
        <dbReference type="ARBA" id="ARBA00022989"/>
    </source>
</evidence>
<feature type="transmembrane region" description="Helical" evidence="8">
    <location>
        <begin position="472"/>
        <end position="495"/>
    </location>
</feature>
<accession>A0A813MKP7</accession>
<evidence type="ECO:0000256" key="7">
    <source>
        <dbReference type="ARBA" id="ARBA00023224"/>
    </source>
</evidence>
<reference evidence="10" key="1">
    <citation type="submission" date="2021-02" db="EMBL/GenBank/DDBJ databases">
        <authorList>
            <person name="Nowell W R."/>
        </authorList>
    </citation>
    <scope>NUCLEOTIDE SEQUENCE</scope>
    <source>
        <strain evidence="10">Ploen Becks lab</strain>
    </source>
</reference>
<evidence type="ECO:0000256" key="5">
    <source>
        <dbReference type="ARBA" id="ARBA00023136"/>
    </source>
</evidence>
<evidence type="ECO:0000313" key="11">
    <source>
        <dbReference type="Proteomes" id="UP000663879"/>
    </source>
</evidence>
<dbReference type="Gene3D" id="1.20.1070.10">
    <property type="entry name" value="Rhodopsin 7-helix transmembrane proteins"/>
    <property type="match status" value="2"/>
</dbReference>
<feature type="transmembrane region" description="Helical" evidence="8">
    <location>
        <begin position="70"/>
        <end position="91"/>
    </location>
</feature>
<dbReference type="PRINTS" id="PR00237">
    <property type="entry name" value="GPCRRHODOPSN"/>
</dbReference>
<keyword evidence="3 8" id="KW-1133">Transmembrane helix</keyword>
<feature type="transmembrane region" description="Helical" evidence="8">
    <location>
        <begin position="37"/>
        <end position="58"/>
    </location>
</feature>
<keyword evidence="11" id="KW-1185">Reference proteome</keyword>